<comment type="caution">
    <text evidence="12">The sequence shown here is derived from an EMBL/GenBank/DDBJ whole genome shotgun (WGS) entry which is preliminary data.</text>
</comment>
<dbReference type="Gene3D" id="3.30.450.40">
    <property type="match status" value="1"/>
</dbReference>
<dbReference type="SMART" id="SM00086">
    <property type="entry name" value="PAC"/>
    <property type="match status" value="2"/>
</dbReference>
<dbReference type="SMART" id="SM00388">
    <property type="entry name" value="HisKA"/>
    <property type="match status" value="1"/>
</dbReference>
<dbReference type="CDD" id="cd16922">
    <property type="entry name" value="HATPase_EvgS-ArcB-TorS-like"/>
    <property type="match status" value="1"/>
</dbReference>
<dbReference type="InterPro" id="IPR000014">
    <property type="entry name" value="PAS"/>
</dbReference>
<dbReference type="PROSITE" id="PS50109">
    <property type="entry name" value="HIS_KIN"/>
    <property type="match status" value="1"/>
</dbReference>
<dbReference type="InterPro" id="IPR000700">
    <property type="entry name" value="PAS-assoc_C"/>
</dbReference>
<feature type="domain" description="PAC" evidence="11">
    <location>
        <begin position="366"/>
        <end position="418"/>
    </location>
</feature>
<dbReference type="InterPro" id="IPR035965">
    <property type="entry name" value="PAS-like_dom_sf"/>
</dbReference>
<dbReference type="PROSITE" id="PS50113">
    <property type="entry name" value="PAC"/>
    <property type="match status" value="2"/>
</dbReference>
<dbReference type="EC" id="2.7.13.3" evidence="2"/>
<dbReference type="Proteomes" id="UP001597546">
    <property type="component" value="Unassembled WGS sequence"/>
</dbReference>
<gene>
    <name evidence="12" type="ORF">ACFSSE_04855</name>
</gene>
<dbReference type="InterPro" id="IPR004358">
    <property type="entry name" value="Sig_transdc_His_kin-like_C"/>
</dbReference>
<accession>A0ABW5TPL1</accession>
<dbReference type="InterPro" id="IPR003018">
    <property type="entry name" value="GAF"/>
</dbReference>
<dbReference type="PRINTS" id="PR00344">
    <property type="entry name" value="BCTRLSENSOR"/>
</dbReference>
<feature type="domain" description="PAS" evidence="10">
    <location>
        <begin position="175"/>
        <end position="245"/>
    </location>
</feature>
<dbReference type="PANTHER" id="PTHR45339">
    <property type="entry name" value="HYBRID SIGNAL TRANSDUCTION HISTIDINE KINASE J"/>
    <property type="match status" value="1"/>
</dbReference>
<sequence>MKSSEEDLETLTNHNHPNKIMDDYDLYNRNSDDQFNNLLELASYICECDLAFISFIEDNRQEIRFAKGFAPLVISLNETVCKVTIEEKQFLQIANIQTHPKTKFLCENKNIPLKFYAGIPLISKAQVIGTLCVCSEIEKVLNTAQITSFNALSAQVLNVLELRKRNIQKHQSNKITDDYNILFNSSPDLICILNDKVEITSINNTSLQIFGYHPEECIGLNISEFIVKEDKKSVLELAARNLKNKIKNFEVETRIKSKNNEIKWISWNAVTKARRWYIIGREITKQKEILKNLNQLSTVASKINNGVVISKPDGEVIWVNHAFTKITGFNLNDLTNKKLGDVIVGKETNKEIVVKARKETENKKSFAIELLAYKKDGQEIWLSIHNTIILDIKGEVESLIEIIIDVTKRKESEKQLELLSLVASKTNNGVCICDENGEVNWINEALENILGYSNEEVIGYKLGDIVKGKETDKQLLELVREEALKHKPYTIELKVYKKDGTEVWLSISNTPLHDEAKNQYHQIEIITDVTNRKQIEIQLLASKEEALQLSKAKETFISIMSHEIRTPLNAVIGLSNILNEEEKLETQVQSINLLKFSADNLLNLINDILDFSKIEVGKMELENKRLSVRDLLKDIVNTFAFKIKEKDISITYFVSDKIPDLIRGDKTRLYQILVNLINNAIKFTEHGSISIEVNLLEAQHQKINLQFKIKDTGIGIAEAKLDSIFEPFTQAETNTSRKYGGSGLGLSISQKLITLYGGEISVASTLGKGTEFTFNLIFNEFKEGIHTDTMVTPEVIKNINAKILVVDDNDINTLLARKVLTKYGLTVTTTDSGFNAIELLKTQAFDLVLMDVHMPDMNGYETTKKIRQQPEEYYKKLPIIALTASILEDNLDEIEACGMNDFQLKPFKPEELMTKIKIHLNA</sequence>
<evidence type="ECO:0000256" key="3">
    <source>
        <dbReference type="ARBA" id="ARBA00022553"/>
    </source>
</evidence>
<dbReference type="SUPFAM" id="SSF55785">
    <property type="entry name" value="PYP-like sensor domain (PAS domain)"/>
    <property type="match status" value="3"/>
</dbReference>
<evidence type="ECO:0000313" key="13">
    <source>
        <dbReference type="Proteomes" id="UP001597546"/>
    </source>
</evidence>
<feature type="domain" description="Histidine kinase" evidence="8">
    <location>
        <begin position="559"/>
        <end position="780"/>
    </location>
</feature>
<evidence type="ECO:0000259" key="9">
    <source>
        <dbReference type="PROSITE" id="PS50110"/>
    </source>
</evidence>
<dbReference type="InterPro" id="IPR003594">
    <property type="entry name" value="HATPase_dom"/>
</dbReference>
<evidence type="ECO:0000256" key="4">
    <source>
        <dbReference type="ARBA" id="ARBA00022679"/>
    </source>
</evidence>
<evidence type="ECO:0000256" key="2">
    <source>
        <dbReference type="ARBA" id="ARBA00012438"/>
    </source>
</evidence>
<feature type="domain" description="PAC" evidence="11">
    <location>
        <begin position="489"/>
        <end position="541"/>
    </location>
</feature>
<feature type="domain" description="PAS" evidence="10">
    <location>
        <begin position="292"/>
        <end position="339"/>
    </location>
</feature>
<keyword evidence="4" id="KW-0808">Transferase</keyword>
<evidence type="ECO:0000259" key="8">
    <source>
        <dbReference type="PROSITE" id="PS50109"/>
    </source>
</evidence>
<feature type="domain" description="PAS" evidence="10">
    <location>
        <begin position="415"/>
        <end position="482"/>
    </location>
</feature>
<dbReference type="SMART" id="SM00065">
    <property type="entry name" value="GAF"/>
    <property type="match status" value="1"/>
</dbReference>
<keyword evidence="3 7" id="KW-0597">Phosphoprotein</keyword>
<dbReference type="Gene3D" id="3.40.50.2300">
    <property type="match status" value="1"/>
</dbReference>
<dbReference type="InterPro" id="IPR011006">
    <property type="entry name" value="CheY-like_superfamily"/>
</dbReference>
<dbReference type="InterPro" id="IPR001610">
    <property type="entry name" value="PAC"/>
</dbReference>
<evidence type="ECO:0000256" key="1">
    <source>
        <dbReference type="ARBA" id="ARBA00000085"/>
    </source>
</evidence>
<dbReference type="InterPro" id="IPR001789">
    <property type="entry name" value="Sig_transdc_resp-reg_receiver"/>
</dbReference>
<keyword evidence="6" id="KW-0902">Two-component regulatory system</keyword>
<feature type="modified residue" description="4-aspartylphosphate" evidence="7">
    <location>
        <position position="851"/>
    </location>
</feature>
<dbReference type="SUPFAM" id="SSF52172">
    <property type="entry name" value="CheY-like"/>
    <property type="match status" value="1"/>
</dbReference>
<dbReference type="InterPro" id="IPR036097">
    <property type="entry name" value="HisK_dim/P_sf"/>
</dbReference>
<evidence type="ECO:0000256" key="6">
    <source>
        <dbReference type="ARBA" id="ARBA00023012"/>
    </source>
</evidence>
<dbReference type="SMART" id="SM00091">
    <property type="entry name" value="PAS"/>
    <property type="match status" value="3"/>
</dbReference>
<dbReference type="PROSITE" id="PS50110">
    <property type="entry name" value="RESPONSE_REGULATORY"/>
    <property type="match status" value="1"/>
</dbReference>
<evidence type="ECO:0000313" key="12">
    <source>
        <dbReference type="EMBL" id="MFD2731026.1"/>
    </source>
</evidence>
<dbReference type="InterPro" id="IPR013767">
    <property type="entry name" value="PAS_fold"/>
</dbReference>
<comment type="catalytic activity">
    <reaction evidence="1">
        <text>ATP + protein L-histidine = ADP + protein N-phospho-L-histidine.</text>
        <dbReference type="EC" id="2.7.13.3"/>
    </reaction>
</comment>
<dbReference type="Pfam" id="PF00072">
    <property type="entry name" value="Response_reg"/>
    <property type="match status" value="1"/>
</dbReference>
<evidence type="ECO:0000256" key="5">
    <source>
        <dbReference type="ARBA" id="ARBA00022777"/>
    </source>
</evidence>
<evidence type="ECO:0000259" key="10">
    <source>
        <dbReference type="PROSITE" id="PS50112"/>
    </source>
</evidence>
<dbReference type="SUPFAM" id="SSF55781">
    <property type="entry name" value="GAF domain-like"/>
    <property type="match status" value="1"/>
</dbReference>
<proteinExistence type="predicted"/>
<dbReference type="InterPro" id="IPR003661">
    <property type="entry name" value="HisK_dim/P_dom"/>
</dbReference>
<dbReference type="Pfam" id="PF02518">
    <property type="entry name" value="HATPase_c"/>
    <property type="match status" value="1"/>
</dbReference>
<keyword evidence="5" id="KW-0418">Kinase</keyword>
<dbReference type="RefSeq" id="WP_379041813.1">
    <property type="nucleotide sequence ID" value="NZ_JBHSKW010000018.1"/>
</dbReference>
<dbReference type="PROSITE" id="PS50112">
    <property type="entry name" value="PAS"/>
    <property type="match status" value="3"/>
</dbReference>
<dbReference type="Pfam" id="PF13426">
    <property type="entry name" value="PAS_9"/>
    <property type="match status" value="2"/>
</dbReference>
<evidence type="ECO:0000259" key="11">
    <source>
        <dbReference type="PROSITE" id="PS50113"/>
    </source>
</evidence>
<dbReference type="InterPro" id="IPR029016">
    <property type="entry name" value="GAF-like_dom_sf"/>
</dbReference>
<dbReference type="CDD" id="cd00130">
    <property type="entry name" value="PAS"/>
    <property type="match status" value="3"/>
</dbReference>
<dbReference type="CDD" id="cd17546">
    <property type="entry name" value="REC_hyHK_CKI1_RcsC-like"/>
    <property type="match status" value="1"/>
</dbReference>
<dbReference type="NCBIfam" id="TIGR00229">
    <property type="entry name" value="sensory_box"/>
    <property type="match status" value="3"/>
</dbReference>
<organism evidence="12 13">
    <name type="scientific">Pedobacter alpinus</name>
    <dbReference type="NCBI Taxonomy" id="1590643"/>
    <lineage>
        <taxon>Bacteria</taxon>
        <taxon>Pseudomonadati</taxon>
        <taxon>Bacteroidota</taxon>
        <taxon>Sphingobacteriia</taxon>
        <taxon>Sphingobacteriales</taxon>
        <taxon>Sphingobacteriaceae</taxon>
        <taxon>Pedobacter</taxon>
    </lineage>
</organism>
<dbReference type="CDD" id="cd00082">
    <property type="entry name" value="HisKA"/>
    <property type="match status" value="1"/>
</dbReference>
<dbReference type="InterPro" id="IPR036890">
    <property type="entry name" value="HATPase_C_sf"/>
</dbReference>
<protein>
    <recommendedName>
        <fullName evidence="2">histidine kinase</fullName>
        <ecNumber evidence="2">2.7.13.3</ecNumber>
    </recommendedName>
</protein>
<dbReference type="SUPFAM" id="SSF47384">
    <property type="entry name" value="Homodimeric domain of signal transducing histidine kinase"/>
    <property type="match status" value="1"/>
</dbReference>
<name>A0ABW5TPL1_9SPHI</name>
<dbReference type="Gene3D" id="3.30.450.20">
    <property type="entry name" value="PAS domain"/>
    <property type="match status" value="3"/>
</dbReference>
<dbReference type="SUPFAM" id="SSF55874">
    <property type="entry name" value="ATPase domain of HSP90 chaperone/DNA topoisomerase II/histidine kinase"/>
    <property type="match status" value="1"/>
</dbReference>
<dbReference type="Pfam" id="PF00512">
    <property type="entry name" value="HisKA"/>
    <property type="match status" value="1"/>
</dbReference>
<dbReference type="Pfam" id="PF00989">
    <property type="entry name" value="PAS"/>
    <property type="match status" value="1"/>
</dbReference>
<feature type="domain" description="Response regulatory" evidence="9">
    <location>
        <begin position="802"/>
        <end position="920"/>
    </location>
</feature>
<dbReference type="SMART" id="SM00448">
    <property type="entry name" value="REC"/>
    <property type="match status" value="1"/>
</dbReference>
<reference evidence="13" key="1">
    <citation type="journal article" date="2019" name="Int. J. Syst. Evol. Microbiol.">
        <title>The Global Catalogue of Microorganisms (GCM) 10K type strain sequencing project: providing services to taxonomists for standard genome sequencing and annotation.</title>
        <authorList>
            <consortium name="The Broad Institute Genomics Platform"/>
            <consortium name="The Broad Institute Genome Sequencing Center for Infectious Disease"/>
            <person name="Wu L."/>
            <person name="Ma J."/>
        </authorList>
    </citation>
    <scope>NUCLEOTIDE SEQUENCE [LARGE SCALE GENOMIC DNA]</scope>
    <source>
        <strain evidence="13">KCTC 42456</strain>
    </source>
</reference>
<dbReference type="InterPro" id="IPR005467">
    <property type="entry name" value="His_kinase_dom"/>
</dbReference>
<dbReference type="PANTHER" id="PTHR45339:SF1">
    <property type="entry name" value="HYBRID SIGNAL TRANSDUCTION HISTIDINE KINASE J"/>
    <property type="match status" value="1"/>
</dbReference>
<evidence type="ECO:0000256" key="7">
    <source>
        <dbReference type="PROSITE-ProRule" id="PRU00169"/>
    </source>
</evidence>
<keyword evidence="13" id="KW-1185">Reference proteome</keyword>
<dbReference type="Gene3D" id="1.10.287.130">
    <property type="match status" value="1"/>
</dbReference>
<dbReference type="Pfam" id="PF01590">
    <property type="entry name" value="GAF"/>
    <property type="match status" value="1"/>
</dbReference>
<dbReference type="EMBL" id="JBHULV010000014">
    <property type="protein sequence ID" value="MFD2731026.1"/>
    <property type="molecule type" value="Genomic_DNA"/>
</dbReference>
<dbReference type="Gene3D" id="3.30.565.10">
    <property type="entry name" value="Histidine kinase-like ATPase, C-terminal domain"/>
    <property type="match status" value="1"/>
</dbReference>
<dbReference type="SMART" id="SM00387">
    <property type="entry name" value="HATPase_c"/>
    <property type="match status" value="1"/>
</dbReference>